<protein>
    <submittedName>
        <fullName evidence="4">Uncharacterized protein isoform X1</fullName>
    </submittedName>
</protein>
<gene>
    <name evidence="4" type="primary">LOC140011208</name>
</gene>
<dbReference type="Proteomes" id="UP001652660">
    <property type="component" value="Chromosome 7e"/>
</dbReference>
<accession>A0ABM4V917</accession>
<reference evidence="4" key="1">
    <citation type="submission" date="2025-08" db="UniProtKB">
        <authorList>
            <consortium name="RefSeq"/>
        </authorList>
    </citation>
    <scope>IDENTIFICATION</scope>
    <source>
        <tissue evidence="4">Leaves</tissue>
    </source>
</reference>
<organism evidence="3 4">
    <name type="scientific">Coffea arabica</name>
    <name type="common">Arabian coffee</name>
    <dbReference type="NCBI Taxonomy" id="13443"/>
    <lineage>
        <taxon>Eukaryota</taxon>
        <taxon>Viridiplantae</taxon>
        <taxon>Streptophyta</taxon>
        <taxon>Embryophyta</taxon>
        <taxon>Tracheophyta</taxon>
        <taxon>Spermatophyta</taxon>
        <taxon>Magnoliopsida</taxon>
        <taxon>eudicotyledons</taxon>
        <taxon>Gunneridae</taxon>
        <taxon>Pentapetalae</taxon>
        <taxon>asterids</taxon>
        <taxon>lamiids</taxon>
        <taxon>Gentianales</taxon>
        <taxon>Rubiaceae</taxon>
        <taxon>Ixoroideae</taxon>
        <taxon>Gardenieae complex</taxon>
        <taxon>Bertiereae - Coffeeae clade</taxon>
        <taxon>Coffeeae</taxon>
        <taxon>Coffea</taxon>
    </lineage>
</organism>
<proteinExistence type="predicted"/>
<keyword evidence="1" id="KW-0472">Membrane</keyword>
<keyword evidence="2" id="KW-0732">Signal</keyword>
<dbReference type="RefSeq" id="XP_071916014.1">
    <property type="nucleotide sequence ID" value="XM_072059913.1"/>
</dbReference>
<keyword evidence="1" id="KW-1133">Transmembrane helix</keyword>
<evidence type="ECO:0000256" key="1">
    <source>
        <dbReference type="SAM" id="Phobius"/>
    </source>
</evidence>
<evidence type="ECO:0000313" key="3">
    <source>
        <dbReference type="Proteomes" id="UP001652660"/>
    </source>
</evidence>
<evidence type="ECO:0000313" key="4">
    <source>
        <dbReference type="RefSeq" id="XP_071916014.1"/>
    </source>
</evidence>
<feature type="chain" id="PRO_5046102940" evidence="2">
    <location>
        <begin position="18"/>
        <end position="205"/>
    </location>
</feature>
<feature type="transmembrane region" description="Helical" evidence="1">
    <location>
        <begin position="90"/>
        <end position="109"/>
    </location>
</feature>
<feature type="signal peptide" evidence="2">
    <location>
        <begin position="1"/>
        <end position="17"/>
    </location>
</feature>
<name>A0ABM4V917_COFAR</name>
<sequence length="205" mass="23787">MTRNWFWFYRFLHLLRAHVKSTFFALSNPPLPVLLPGFSAYANEGDGIWWMTGSRRWEKMMKIGDELMMILMEVSTFIHGSRCFTGNINLYPPCVCVCVCFFYSFLFLFQNSLSSCYDCRCEELAFSPIGIYFKGVDDAIELTLQPERLTTCCYGFHLKSGGGRTTIGLQTTKFRVGRPHHVYVWNIKWETSHKGQSSAPEFKYL</sequence>
<keyword evidence="3" id="KW-1185">Reference proteome</keyword>
<keyword evidence="1" id="KW-0812">Transmembrane</keyword>
<dbReference type="GeneID" id="140011208"/>
<evidence type="ECO:0000256" key="2">
    <source>
        <dbReference type="SAM" id="SignalP"/>
    </source>
</evidence>